<evidence type="ECO:0000313" key="13">
    <source>
        <dbReference type="EMBL" id="PNS20148.1"/>
    </source>
</evidence>
<evidence type="ECO:0000256" key="3">
    <source>
        <dbReference type="ARBA" id="ARBA00022448"/>
    </source>
</evidence>
<evidence type="ECO:0000256" key="8">
    <source>
        <dbReference type="ARBA" id="ARBA00023136"/>
    </source>
</evidence>
<dbReference type="SFLD" id="SFLDG01168">
    <property type="entry name" value="Ferric_reductase_subgroup_(FRE"/>
    <property type="match status" value="1"/>
</dbReference>
<feature type="transmembrane region" description="Helical" evidence="11">
    <location>
        <begin position="172"/>
        <end position="194"/>
    </location>
</feature>
<evidence type="ECO:0000256" key="7">
    <source>
        <dbReference type="ARBA" id="ARBA00023065"/>
    </source>
</evidence>
<dbReference type="InterPro" id="IPR013121">
    <property type="entry name" value="Fe_red_NAD-bd_6"/>
</dbReference>
<protein>
    <submittedName>
        <fullName evidence="13">Ferric reductase transmembrane component 5</fullName>
    </submittedName>
</protein>
<sequence length="579" mass="63780">MWHFVDLTDAEKHQRRQTLDHYALLAQASLLIPLLLLTIPNLASRLRTRTRSRSDTRPSSPYLKHASTRPPVLPLPTTPQITHFLSSPSPLPGPLRSTNATLLLSLLHSLSLLYLSTTATGPDYLHLTKRLALVAASQLPFLYLLSLKTPWSPLVLLTGLSWESLNEAHRALGRIVSFLFLGHTVLYLNFFVRVGVLGKRIRDWDVVWGLLAVGMYLGMGATALRAVRERWYALFVGVHVVVAAGVLGAMWAHVSHVRVFVYEAGVVWVAHGLARWSGTERLKGRVREVGKELVEVVVEREQWQGRWGLGHGWRPGQHLYLAMDGGGWPGAVGRNPFSISSVQEDGEVRCVMKVMGGNTRKLLAVRGEEKTMRVEGPYGRSDHLQELLGCDRVLFIAGGVGATFVLPLLRALIKDGGAASPARRISAIWAVKEMDDVLWALKGLESGNLEGLKEVLTVHCTSADGHPHSRRARGAESHPPNDADEDTQSTEGIEMQSLLATQTKDENELSDTLHGFTIQQGRPNLREVVDGAFSHSNVEKVAVYVCGPGGMGDRARIEVGSHIARGRDVVFWHEEFGLG</sequence>
<keyword evidence="9" id="KW-0325">Glycoprotein</keyword>
<dbReference type="AlphaFoldDB" id="A0A2K1QYM3"/>
<proteinExistence type="inferred from homology"/>
<dbReference type="PROSITE" id="PS51384">
    <property type="entry name" value="FAD_FR"/>
    <property type="match status" value="1"/>
</dbReference>
<dbReference type="Gene3D" id="2.40.30.10">
    <property type="entry name" value="Translation factors"/>
    <property type="match status" value="1"/>
</dbReference>
<dbReference type="GO" id="GO:0006879">
    <property type="term" value="P:intracellular iron ion homeostasis"/>
    <property type="evidence" value="ECO:0007669"/>
    <property type="project" value="TreeGrafter"/>
</dbReference>
<comment type="subcellular location">
    <subcellularLocation>
        <location evidence="1">Membrane</location>
        <topology evidence="1">Multi-pass membrane protein</topology>
    </subcellularLocation>
</comment>
<keyword evidence="7" id="KW-0406">Ion transport</keyword>
<evidence type="ECO:0000256" key="11">
    <source>
        <dbReference type="SAM" id="Phobius"/>
    </source>
</evidence>
<gene>
    <name evidence="13" type="ORF">CAC42_5598</name>
</gene>
<organism evidence="13 14">
    <name type="scientific">Sphaceloma murrayae</name>
    <dbReference type="NCBI Taxonomy" id="2082308"/>
    <lineage>
        <taxon>Eukaryota</taxon>
        <taxon>Fungi</taxon>
        <taxon>Dikarya</taxon>
        <taxon>Ascomycota</taxon>
        <taxon>Pezizomycotina</taxon>
        <taxon>Dothideomycetes</taxon>
        <taxon>Dothideomycetidae</taxon>
        <taxon>Myriangiales</taxon>
        <taxon>Elsinoaceae</taxon>
        <taxon>Sphaceloma</taxon>
    </lineage>
</organism>
<name>A0A2K1QYM3_9PEZI</name>
<dbReference type="GO" id="GO:0015677">
    <property type="term" value="P:copper ion import"/>
    <property type="evidence" value="ECO:0007669"/>
    <property type="project" value="TreeGrafter"/>
</dbReference>
<reference evidence="13 14" key="1">
    <citation type="submission" date="2017-06" db="EMBL/GenBank/DDBJ databases">
        <title>Draft genome sequence of a variant of Elsinoe murrayae.</title>
        <authorList>
            <person name="Cheng Q."/>
        </authorList>
    </citation>
    <scope>NUCLEOTIDE SEQUENCE [LARGE SCALE GENOMIC DNA]</scope>
    <source>
        <strain evidence="13 14">CQ-2017a</strain>
    </source>
</reference>
<keyword evidence="14" id="KW-1185">Reference proteome</keyword>
<evidence type="ECO:0000256" key="10">
    <source>
        <dbReference type="SAM" id="MobiDB-lite"/>
    </source>
</evidence>
<dbReference type="STRING" id="2082308.A0A2K1QYM3"/>
<evidence type="ECO:0000256" key="9">
    <source>
        <dbReference type="ARBA" id="ARBA00023180"/>
    </source>
</evidence>
<dbReference type="Pfam" id="PF08030">
    <property type="entry name" value="NAD_binding_6"/>
    <property type="match status" value="1"/>
</dbReference>
<dbReference type="Pfam" id="PF01794">
    <property type="entry name" value="Ferric_reduct"/>
    <property type="match status" value="1"/>
</dbReference>
<dbReference type="EMBL" id="NKHZ01000025">
    <property type="protein sequence ID" value="PNS20148.1"/>
    <property type="molecule type" value="Genomic_DNA"/>
</dbReference>
<keyword evidence="8 11" id="KW-0472">Membrane</keyword>
<dbReference type="PANTHER" id="PTHR32361:SF9">
    <property type="entry name" value="FERRIC REDUCTASE TRANSMEMBRANE COMPONENT 3-RELATED"/>
    <property type="match status" value="1"/>
</dbReference>
<evidence type="ECO:0000256" key="2">
    <source>
        <dbReference type="ARBA" id="ARBA00006278"/>
    </source>
</evidence>
<dbReference type="InterPro" id="IPR017927">
    <property type="entry name" value="FAD-bd_FR_type"/>
</dbReference>
<dbReference type="GO" id="GO:0005886">
    <property type="term" value="C:plasma membrane"/>
    <property type="evidence" value="ECO:0007669"/>
    <property type="project" value="TreeGrafter"/>
</dbReference>
<feature type="transmembrane region" description="Helical" evidence="11">
    <location>
        <begin position="22"/>
        <end position="43"/>
    </location>
</feature>
<dbReference type="InterPro" id="IPR017938">
    <property type="entry name" value="Riboflavin_synthase-like_b-brl"/>
</dbReference>
<dbReference type="Proteomes" id="UP000243797">
    <property type="component" value="Unassembled WGS sequence"/>
</dbReference>
<keyword evidence="5 11" id="KW-1133">Transmembrane helix</keyword>
<comment type="similarity">
    <text evidence="2">Belongs to the ferric reductase (FRE) family.</text>
</comment>
<dbReference type="GO" id="GO:0006826">
    <property type="term" value="P:iron ion transport"/>
    <property type="evidence" value="ECO:0007669"/>
    <property type="project" value="TreeGrafter"/>
</dbReference>
<feature type="region of interest" description="Disordered" evidence="10">
    <location>
        <begin position="47"/>
        <end position="72"/>
    </location>
</feature>
<dbReference type="OrthoDB" id="10006946at2759"/>
<evidence type="ECO:0000256" key="1">
    <source>
        <dbReference type="ARBA" id="ARBA00004141"/>
    </source>
</evidence>
<feature type="domain" description="FAD-binding FR-type" evidence="12">
    <location>
        <begin position="275"/>
        <end position="384"/>
    </location>
</feature>
<feature type="transmembrane region" description="Helical" evidence="11">
    <location>
        <begin position="231"/>
        <end position="253"/>
    </location>
</feature>
<evidence type="ECO:0000259" key="12">
    <source>
        <dbReference type="PROSITE" id="PS51384"/>
    </source>
</evidence>
<dbReference type="InterPro" id="IPR051410">
    <property type="entry name" value="Ferric/Cupric_Reductase"/>
</dbReference>
<dbReference type="SUPFAM" id="SSF52343">
    <property type="entry name" value="Ferredoxin reductase-like, C-terminal NADP-linked domain"/>
    <property type="match status" value="1"/>
</dbReference>
<evidence type="ECO:0000256" key="4">
    <source>
        <dbReference type="ARBA" id="ARBA00022692"/>
    </source>
</evidence>
<dbReference type="Gene3D" id="3.40.50.80">
    <property type="entry name" value="Nucleotide-binding domain of ferredoxin-NADP reductase (FNR) module"/>
    <property type="match status" value="1"/>
</dbReference>
<keyword evidence="3" id="KW-0813">Transport</keyword>
<dbReference type="SUPFAM" id="SSF63380">
    <property type="entry name" value="Riboflavin synthase domain-like"/>
    <property type="match status" value="1"/>
</dbReference>
<dbReference type="InParanoid" id="A0A2K1QYM3"/>
<dbReference type="InterPro" id="IPR039261">
    <property type="entry name" value="FNR_nucleotide-bd"/>
</dbReference>
<keyword evidence="6" id="KW-0560">Oxidoreductase</keyword>
<feature type="region of interest" description="Disordered" evidence="10">
    <location>
        <begin position="463"/>
        <end position="489"/>
    </location>
</feature>
<evidence type="ECO:0000313" key="14">
    <source>
        <dbReference type="Proteomes" id="UP000243797"/>
    </source>
</evidence>
<evidence type="ECO:0000256" key="5">
    <source>
        <dbReference type="ARBA" id="ARBA00022989"/>
    </source>
</evidence>
<keyword evidence="4 11" id="KW-0812">Transmembrane</keyword>
<dbReference type="CDD" id="cd06186">
    <property type="entry name" value="NOX_Duox_like_FAD_NADP"/>
    <property type="match status" value="1"/>
</dbReference>
<dbReference type="GO" id="GO:0000293">
    <property type="term" value="F:ferric-chelate reductase activity"/>
    <property type="evidence" value="ECO:0007669"/>
    <property type="project" value="UniProtKB-ARBA"/>
</dbReference>
<accession>A0A2K1QYM3</accession>
<evidence type="ECO:0000256" key="6">
    <source>
        <dbReference type="ARBA" id="ARBA00023002"/>
    </source>
</evidence>
<feature type="transmembrane region" description="Helical" evidence="11">
    <location>
        <begin position="206"/>
        <end position="224"/>
    </location>
</feature>
<comment type="caution">
    <text evidence="13">The sequence shown here is derived from an EMBL/GenBank/DDBJ whole genome shotgun (WGS) entry which is preliminary data.</text>
</comment>
<dbReference type="PANTHER" id="PTHR32361">
    <property type="entry name" value="FERRIC/CUPRIC REDUCTASE TRANSMEMBRANE COMPONENT"/>
    <property type="match status" value="1"/>
</dbReference>
<dbReference type="InterPro" id="IPR013130">
    <property type="entry name" value="Fe3_Rdtase_TM_dom"/>
</dbReference>
<dbReference type="SFLD" id="SFLDS00052">
    <property type="entry name" value="Ferric_Reductase_Domain"/>
    <property type="match status" value="1"/>
</dbReference>